<comment type="caution">
    <text evidence="1">The sequence shown here is derived from an EMBL/GenBank/DDBJ whole genome shotgun (WGS) entry which is preliminary data.</text>
</comment>
<dbReference type="InterPro" id="IPR006439">
    <property type="entry name" value="HAD-SF_hydro_IA"/>
</dbReference>
<dbReference type="Gene3D" id="3.40.50.1000">
    <property type="entry name" value="HAD superfamily/HAD-like"/>
    <property type="match status" value="1"/>
</dbReference>
<gene>
    <name evidence="1" type="ORF">A2867_04165</name>
</gene>
<dbReference type="InterPro" id="IPR023198">
    <property type="entry name" value="PGP-like_dom2"/>
</dbReference>
<dbReference type="SUPFAM" id="SSF56784">
    <property type="entry name" value="HAD-like"/>
    <property type="match status" value="1"/>
</dbReference>
<evidence type="ECO:0008006" key="3">
    <source>
        <dbReference type="Google" id="ProtNLM"/>
    </source>
</evidence>
<dbReference type="PANTHER" id="PTHR43434">
    <property type="entry name" value="PHOSPHOGLYCOLATE PHOSPHATASE"/>
    <property type="match status" value="1"/>
</dbReference>
<dbReference type="Pfam" id="PF13419">
    <property type="entry name" value="HAD_2"/>
    <property type="match status" value="1"/>
</dbReference>
<dbReference type="InterPro" id="IPR050155">
    <property type="entry name" value="HAD-like_hydrolase_sf"/>
</dbReference>
<dbReference type="Proteomes" id="UP000177555">
    <property type="component" value="Unassembled WGS sequence"/>
</dbReference>
<proteinExistence type="predicted"/>
<accession>A0A1F5JJZ9</accession>
<evidence type="ECO:0000313" key="1">
    <source>
        <dbReference type="EMBL" id="OGE28790.1"/>
    </source>
</evidence>
<dbReference type="InterPro" id="IPR036412">
    <property type="entry name" value="HAD-like_sf"/>
</dbReference>
<dbReference type="SFLD" id="SFLDG01135">
    <property type="entry name" value="C1.5.6:_HAD__Beta-PGM__Phospha"/>
    <property type="match status" value="1"/>
</dbReference>
<dbReference type="EMBL" id="MFCP01000015">
    <property type="protein sequence ID" value="OGE28790.1"/>
    <property type="molecule type" value="Genomic_DNA"/>
</dbReference>
<dbReference type="GO" id="GO:0006281">
    <property type="term" value="P:DNA repair"/>
    <property type="evidence" value="ECO:0007669"/>
    <property type="project" value="TreeGrafter"/>
</dbReference>
<evidence type="ECO:0000313" key="2">
    <source>
        <dbReference type="Proteomes" id="UP000177555"/>
    </source>
</evidence>
<dbReference type="GO" id="GO:0005829">
    <property type="term" value="C:cytosol"/>
    <property type="evidence" value="ECO:0007669"/>
    <property type="project" value="TreeGrafter"/>
</dbReference>
<dbReference type="PROSITE" id="PS01228">
    <property type="entry name" value="COF_1"/>
    <property type="match status" value="1"/>
</dbReference>
<dbReference type="InterPro" id="IPR041492">
    <property type="entry name" value="HAD_2"/>
</dbReference>
<dbReference type="NCBIfam" id="TIGR01509">
    <property type="entry name" value="HAD-SF-IA-v3"/>
    <property type="match status" value="1"/>
</dbReference>
<dbReference type="AlphaFoldDB" id="A0A1F5JJZ9"/>
<dbReference type="Gene3D" id="1.10.150.240">
    <property type="entry name" value="Putative phosphatase, domain 2"/>
    <property type="match status" value="1"/>
</dbReference>
<dbReference type="PANTHER" id="PTHR43434:SF1">
    <property type="entry name" value="PHOSPHOGLYCOLATE PHOSPHATASE"/>
    <property type="match status" value="1"/>
</dbReference>
<sequence>MNKRKFDAALFDVDGTVLNTNEYIFQAYKYTIGLHLKREVTREEVAQVVGLPFKDCYQLLTGLRDVGYLLECHDEFQCQNLHLVATFPNTLKTLKALAKAGVAIAAVTTRYGDQLKESLRFAKIDKYFKVILTPLDVKKPKPDGESVLKALAALGIKPPRAVMIGDSPVDIGAGKAANVKTIAALYGFHGERLLEANPDYVIDDIQEIIPIILGSKI</sequence>
<reference evidence="1 2" key="1">
    <citation type="journal article" date="2016" name="Nat. Commun.">
        <title>Thousands of microbial genomes shed light on interconnected biogeochemical processes in an aquifer system.</title>
        <authorList>
            <person name="Anantharaman K."/>
            <person name="Brown C.T."/>
            <person name="Hug L.A."/>
            <person name="Sharon I."/>
            <person name="Castelle C.J."/>
            <person name="Probst A.J."/>
            <person name="Thomas B.C."/>
            <person name="Singh A."/>
            <person name="Wilkins M.J."/>
            <person name="Karaoz U."/>
            <person name="Brodie E.L."/>
            <person name="Williams K.H."/>
            <person name="Hubbard S.S."/>
            <person name="Banfield J.F."/>
        </authorList>
    </citation>
    <scope>NUCLEOTIDE SEQUENCE [LARGE SCALE GENOMIC DNA]</scope>
</reference>
<dbReference type="GO" id="GO:0008967">
    <property type="term" value="F:phosphoglycolate phosphatase activity"/>
    <property type="evidence" value="ECO:0007669"/>
    <property type="project" value="TreeGrafter"/>
</dbReference>
<dbReference type="InterPro" id="IPR023214">
    <property type="entry name" value="HAD_sf"/>
</dbReference>
<dbReference type="SFLD" id="SFLDS00003">
    <property type="entry name" value="Haloacid_Dehalogenase"/>
    <property type="match status" value="1"/>
</dbReference>
<dbReference type="NCBIfam" id="TIGR01549">
    <property type="entry name" value="HAD-SF-IA-v1"/>
    <property type="match status" value="1"/>
</dbReference>
<dbReference type="SFLD" id="SFLDG01129">
    <property type="entry name" value="C1.5:_HAD__Beta-PGM__Phosphata"/>
    <property type="match status" value="1"/>
</dbReference>
<protein>
    <recommendedName>
        <fullName evidence="3">HAD family hydrolase</fullName>
    </recommendedName>
</protein>
<name>A0A1F5JJZ9_9BACT</name>
<organism evidence="1 2">
    <name type="scientific">Candidatus Daviesbacteria bacterium RIFCSPHIGHO2_01_FULL_40_11</name>
    <dbReference type="NCBI Taxonomy" id="1797762"/>
    <lineage>
        <taxon>Bacteria</taxon>
        <taxon>Candidatus Daviesiibacteriota</taxon>
    </lineage>
</organism>